<dbReference type="AlphaFoldDB" id="A0A9P7Y3V8"/>
<comment type="caution">
    <text evidence="2">The sequence shown here is derived from an EMBL/GenBank/DDBJ whole genome shotgun (WGS) entry which is preliminary data.</text>
</comment>
<sequence length="274" mass="30411">MTTETMPHVNPSETKNISGLDTNRKTCETLNDGNRVLLQEEITNSYPSTAGYVTASTTTLETLTFLSPEAAMPETEIRNDSILYLVSPGNDHQQQRKDRVATAPCTPNKPLSSKQGPHPLSPITPIPVVVATGTRSRRPSLIVTADRHVSNDDRTGQEDRITLTTAGDDAVERSLTECPSFDPEPLADFVTEHRSTTVKKFHGIIRQLDAVNAELQWMLSEYLTQQYEQIEEVLDSNHKTIAQQEKDQELLQEQILSFLNAMKSAFAIFGGNDS</sequence>
<dbReference type="EMBL" id="JAHRHY010000003">
    <property type="protein sequence ID" value="KAG9070846.1"/>
    <property type="molecule type" value="Genomic_DNA"/>
</dbReference>
<gene>
    <name evidence="2" type="ORF">KI688_008387</name>
</gene>
<feature type="region of interest" description="Disordered" evidence="1">
    <location>
        <begin position="1"/>
        <end position="24"/>
    </location>
</feature>
<organism evidence="2 3">
    <name type="scientific">Linnemannia hyalina</name>
    <dbReference type="NCBI Taxonomy" id="64524"/>
    <lineage>
        <taxon>Eukaryota</taxon>
        <taxon>Fungi</taxon>
        <taxon>Fungi incertae sedis</taxon>
        <taxon>Mucoromycota</taxon>
        <taxon>Mortierellomycotina</taxon>
        <taxon>Mortierellomycetes</taxon>
        <taxon>Mortierellales</taxon>
        <taxon>Mortierellaceae</taxon>
        <taxon>Linnemannia</taxon>
    </lineage>
</organism>
<evidence type="ECO:0000313" key="3">
    <source>
        <dbReference type="Proteomes" id="UP000707451"/>
    </source>
</evidence>
<feature type="region of interest" description="Disordered" evidence="1">
    <location>
        <begin position="89"/>
        <end position="125"/>
    </location>
</feature>
<dbReference type="OrthoDB" id="2382900at2759"/>
<name>A0A9P7Y3V8_9FUNG</name>
<feature type="compositionally biased region" description="Polar residues" evidence="1">
    <location>
        <begin position="1"/>
        <end position="21"/>
    </location>
</feature>
<reference evidence="2" key="1">
    <citation type="submission" date="2021-06" db="EMBL/GenBank/DDBJ databases">
        <title>Genome Sequence of Mortierella hyaline Strain SCG-10, a Cold-Adapted, Nitrate-Reducing Fungus Isolated from Soil in Minnesota, USA.</title>
        <authorList>
            <person name="Aldossari N."/>
        </authorList>
    </citation>
    <scope>NUCLEOTIDE SEQUENCE</scope>
    <source>
        <strain evidence="2">SCG-10</strain>
    </source>
</reference>
<evidence type="ECO:0000256" key="1">
    <source>
        <dbReference type="SAM" id="MobiDB-lite"/>
    </source>
</evidence>
<evidence type="ECO:0000313" key="2">
    <source>
        <dbReference type="EMBL" id="KAG9070846.1"/>
    </source>
</evidence>
<keyword evidence="3" id="KW-1185">Reference proteome</keyword>
<proteinExistence type="predicted"/>
<accession>A0A9P7Y3V8</accession>
<dbReference type="Proteomes" id="UP000707451">
    <property type="component" value="Unassembled WGS sequence"/>
</dbReference>
<protein>
    <submittedName>
        <fullName evidence="2">Uncharacterized protein</fullName>
    </submittedName>
</protein>